<comment type="caution">
    <text evidence="3">The sequence shown here is derived from an EMBL/GenBank/DDBJ whole genome shotgun (WGS) entry which is preliminary data.</text>
</comment>
<dbReference type="CDD" id="cd00060">
    <property type="entry name" value="FHA"/>
    <property type="match status" value="1"/>
</dbReference>
<dbReference type="Gene3D" id="2.60.200.20">
    <property type="match status" value="1"/>
</dbReference>
<evidence type="ECO:0000313" key="3">
    <source>
        <dbReference type="EMBL" id="HIU02544.1"/>
    </source>
</evidence>
<dbReference type="InterPro" id="IPR008984">
    <property type="entry name" value="SMAD_FHA_dom_sf"/>
</dbReference>
<proteinExistence type="predicted"/>
<sequence>MNVPMVKLNEDHEAVITLSSIKDMDRKKFKMFLDMDNDAFLRCEFEKDKGFILYYMYEDRVPLRQLLSAPMSRHQVLTFLRSLTWAFITARDNGMDTSRIMLGVNSLFWNRQKESVSCIYLPVRADIPVAKPLRIFLKELLVNIMYSDGESMTYLGNIIRYINSRHDLEPESFLSFLNAQEKDEEEMNIPDISVPEREELEIPEMKGQDIQIQADEEGSEDIQAGISGETEPEETKLKMPVLEEIPQTESVETLKVDMLPEDMVSAETKKNILPSENKPEVTAVIIRRSNQEQFVLNEPEVRIGKAPAMTEFCIEDNPAVSRVHAMIDEVNGDYYITDNHSTNHTYVNGSILPEGESRKLGHGDRILLGNEELIFKILSD</sequence>
<dbReference type="SUPFAM" id="SSF49879">
    <property type="entry name" value="SMAD/FHA domain"/>
    <property type="match status" value="1"/>
</dbReference>
<dbReference type="Proteomes" id="UP000824164">
    <property type="component" value="Unassembled WGS sequence"/>
</dbReference>
<name>A0A9D1HGJ4_9FIRM</name>
<dbReference type="SMART" id="SM00240">
    <property type="entry name" value="FHA"/>
    <property type="match status" value="1"/>
</dbReference>
<dbReference type="InterPro" id="IPR045962">
    <property type="entry name" value="DUF6382"/>
</dbReference>
<reference evidence="3" key="1">
    <citation type="submission" date="2020-10" db="EMBL/GenBank/DDBJ databases">
        <authorList>
            <person name="Gilroy R."/>
        </authorList>
    </citation>
    <scope>NUCLEOTIDE SEQUENCE</scope>
    <source>
        <strain evidence="3">CHK187-14744</strain>
    </source>
</reference>
<dbReference type="Pfam" id="PF00498">
    <property type="entry name" value="FHA"/>
    <property type="match status" value="1"/>
</dbReference>
<evidence type="ECO:0000259" key="2">
    <source>
        <dbReference type="PROSITE" id="PS50006"/>
    </source>
</evidence>
<reference evidence="3" key="2">
    <citation type="journal article" date="2021" name="PeerJ">
        <title>Extensive microbial diversity within the chicken gut microbiome revealed by metagenomics and culture.</title>
        <authorList>
            <person name="Gilroy R."/>
            <person name="Ravi A."/>
            <person name="Getino M."/>
            <person name="Pursley I."/>
            <person name="Horton D.L."/>
            <person name="Alikhan N.F."/>
            <person name="Baker D."/>
            <person name="Gharbi K."/>
            <person name="Hall N."/>
            <person name="Watson M."/>
            <person name="Adriaenssens E.M."/>
            <person name="Foster-Nyarko E."/>
            <person name="Jarju S."/>
            <person name="Secka A."/>
            <person name="Antonio M."/>
            <person name="Oren A."/>
            <person name="Chaudhuri R.R."/>
            <person name="La Ragione R."/>
            <person name="Hildebrand F."/>
            <person name="Pallen M.J."/>
        </authorList>
    </citation>
    <scope>NUCLEOTIDE SEQUENCE</scope>
    <source>
        <strain evidence="3">CHK187-14744</strain>
    </source>
</reference>
<evidence type="ECO:0000313" key="4">
    <source>
        <dbReference type="Proteomes" id="UP000824164"/>
    </source>
</evidence>
<feature type="domain" description="FHA" evidence="2">
    <location>
        <begin position="301"/>
        <end position="352"/>
    </location>
</feature>
<dbReference type="EMBL" id="DVLT01000034">
    <property type="protein sequence ID" value="HIU02544.1"/>
    <property type="molecule type" value="Genomic_DNA"/>
</dbReference>
<accession>A0A9D1HGJ4</accession>
<dbReference type="InterPro" id="IPR000253">
    <property type="entry name" value="FHA_dom"/>
</dbReference>
<gene>
    <name evidence="3" type="ORF">IAB63_04765</name>
</gene>
<dbReference type="AlphaFoldDB" id="A0A9D1HGJ4"/>
<evidence type="ECO:0000256" key="1">
    <source>
        <dbReference type="SAM" id="MobiDB-lite"/>
    </source>
</evidence>
<organism evidence="3 4">
    <name type="scientific">Candidatus Onthocola gallistercoris</name>
    <dbReference type="NCBI Taxonomy" id="2840876"/>
    <lineage>
        <taxon>Bacteria</taxon>
        <taxon>Bacillati</taxon>
        <taxon>Bacillota</taxon>
        <taxon>Bacilli</taxon>
        <taxon>Candidatus Onthocola</taxon>
    </lineage>
</organism>
<dbReference type="PROSITE" id="PS50006">
    <property type="entry name" value="FHA_DOMAIN"/>
    <property type="match status" value="1"/>
</dbReference>
<feature type="region of interest" description="Disordered" evidence="1">
    <location>
        <begin position="214"/>
        <end position="235"/>
    </location>
</feature>
<protein>
    <submittedName>
        <fullName evidence="3">FHA domain-containing protein</fullName>
    </submittedName>
</protein>
<dbReference type="Pfam" id="PF19909">
    <property type="entry name" value="DUF6382"/>
    <property type="match status" value="1"/>
</dbReference>